<dbReference type="SUPFAM" id="SSF56784">
    <property type="entry name" value="HAD-like"/>
    <property type="match status" value="1"/>
</dbReference>
<keyword evidence="2" id="KW-1185">Reference proteome</keyword>
<accession>A0A286TY73</accession>
<evidence type="ECO:0000313" key="2">
    <source>
        <dbReference type="Proteomes" id="UP000218542"/>
    </source>
</evidence>
<dbReference type="Gene3D" id="1.10.150.240">
    <property type="entry name" value="Putative phosphatase, domain 2"/>
    <property type="match status" value="1"/>
</dbReference>
<protein>
    <submittedName>
        <fullName evidence="1">Haloacid dehalogenase superfamily, subfamily IA</fullName>
    </submittedName>
</protein>
<dbReference type="InterPro" id="IPR023198">
    <property type="entry name" value="PGP-like_dom2"/>
</dbReference>
<dbReference type="EMBL" id="BAOS01000014">
    <property type="protein sequence ID" value="GAX60827.1"/>
    <property type="molecule type" value="Genomic_DNA"/>
</dbReference>
<organism evidence="1 2">
    <name type="scientific">Candidatus Scalindua japonica</name>
    <dbReference type="NCBI Taxonomy" id="1284222"/>
    <lineage>
        <taxon>Bacteria</taxon>
        <taxon>Pseudomonadati</taxon>
        <taxon>Planctomycetota</taxon>
        <taxon>Candidatus Brocadiia</taxon>
        <taxon>Candidatus Brocadiales</taxon>
        <taxon>Candidatus Scalinduaceae</taxon>
        <taxon>Candidatus Scalindua</taxon>
    </lineage>
</organism>
<gene>
    <name evidence="1" type="ORF">SCALIN_C14_0093</name>
</gene>
<evidence type="ECO:0000313" key="1">
    <source>
        <dbReference type="EMBL" id="GAX60827.1"/>
    </source>
</evidence>
<dbReference type="InterPro" id="IPR036412">
    <property type="entry name" value="HAD-like_sf"/>
</dbReference>
<proteinExistence type="predicted"/>
<dbReference type="RefSeq" id="WP_096894222.1">
    <property type="nucleotide sequence ID" value="NZ_BAOS01000014.1"/>
</dbReference>
<comment type="caution">
    <text evidence="1">The sequence shown here is derived from an EMBL/GenBank/DDBJ whole genome shotgun (WGS) entry which is preliminary data.</text>
</comment>
<dbReference type="OrthoDB" id="9797743at2"/>
<dbReference type="AlphaFoldDB" id="A0A286TY73"/>
<name>A0A286TY73_9BACT</name>
<sequence>MKNINTLIFDMDGVVVYGMQYHIKSWQEALSTIDISASDLDIYLMEGITDRETMKMFARKSNVSISDETTDKIVKLKYKIFNSG</sequence>
<dbReference type="Proteomes" id="UP000218542">
    <property type="component" value="Unassembled WGS sequence"/>
</dbReference>
<reference evidence="2" key="1">
    <citation type="journal article" date="2017" name="Environ. Microbiol. Rep.">
        <title>Genetic Diversity of Marine Anaerobic Ammonium-Oxidizing Bacteria as Revealed by Genomic and Proteomic Analyses of 'Candidatus Scalindua japonica'.</title>
        <authorList>
            <person name="Oshiki M."/>
            <person name="Mizuto K."/>
            <person name="Kimura Z."/>
            <person name="Kindaichi T."/>
            <person name="Satoh H."/>
            <person name="Okabe S."/>
        </authorList>
    </citation>
    <scope>NUCLEOTIDE SEQUENCE [LARGE SCALE GENOMIC DNA]</scope>
    <source>
        <strain evidence="2">husup-a2</strain>
    </source>
</reference>